<dbReference type="AlphaFoldDB" id="F7PH39"/>
<dbReference type="GO" id="GO:0006508">
    <property type="term" value="P:proteolysis"/>
    <property type="evidence" value="ECO:0007669"/>
    <property type="project" value="UniProtKB-KW"/>
</dbReference>
<reference evidence="2 5" key="3">
    <citation type="journal article" date="2014" name="Environ. Microbiol.">
        <title>Halorhabdus tiamatea: proteogenomics and glycosidase activity measurements identify the first cultivated euryarchaeon from a deep-sea anoxic brine lake as potential polysaccharide degrader.</title>
        <authorList>
            <person name="Werner J."/>
            <person name="Ferrer M."/>
            <person name="Michel G."/>
            <person name="Mann A.J."/>
            <person name="Huang S."/>
            <person name="Juarez S."/>
            <person name="Ciordia S."/>
            <person name="Albar J.P."/>
            <person name="Alcaide M."/>
            <person name="La Cono V."/>
            <person name="Yakimov M.M."/>
            <person name="Antunes A."/>
            <person name="Taborda M."/>
            <person name="Da Costa M.S."/>
            <person name="Amann R.I."/>
            <person name="Gloeckner F.O."/>
            <person name="Golyshina O.V."/>
            <person name="Golyshin P.N."/>
            <person name="Teeling H."/>
        </authorList>
    </citation>
    <scope>NUCLEOTIDE SEQUENCE [LARGE SCALE GENOMIC DNA]</scope>
    <source>
        <strain evidence="5">SARL4B</strain>
        <strain evidence="2">Type strain: SARL4B</strain>
    </source>
</reference>
<evidence type="ECO:0000313" key="2">
    <source>
        <dbReference type="EMBL" id="CCQ32457.1"/>
    </source>
</evidence>
<evidence type="ECO:0000313" key="5">
    <source>
        <dbReference type="Proteomes" id="UP000015381"/>
    </source>
</evidence>
<dbReference type="PANTHER" id="PTHR35864">
    <property type="entry name" value="ZINC METALLOPROTEASE MJ0611-RELATED"/>
    <property type="match status" value="1"/>
</dbReference>
<dbReference type="PANTHER" id="PTHR35864:SF1">
    <property type="entry name" value="ZINC METALLOPROTEASE YWHC-RELATED"/>
    <property type="match status" value="1"/>
</dbReference>
<feature type="transmembrane region" description="Helical" evidence="1">
    <location>
        <begin position="90"/>
        <end position="115"/>
    </location>
</feature>
<dbReference type="EMBL" id="AFNT02000028">
    <property type="protein sequence ID" value="ERJ05656.1"/>
    <property type="molecule type" value="Genomic_DNA"/>
</dbReference>
<gene>
    <name evidence="3" type="ORF">HLRTI_002384</name>
    <name evidence="2" type="ORF">HTIA_0307</name>
</gene>
<feature type="transmembrane region" description="Helical" evidence="1">
    <location>
        <begin position="191"/>
        <end position="209"/>
    </location>
</feature>
<keyword evidence="2" id="KW-0645">Protease</keyword>
<accession>F7PH39</accession>
<dbReference type="Proteomes" id="UP000003861">
    <property type="component" value="Unassembled WGS sequence"/>
</dbReference>
<name>F7PH39_9EURY</name>
<dbReference type="GeneID" id="23798350"/>
<dbReference type="eggNOG" id="arCOG00614">
    <property type="taxonomic scope" value="Archaea"/>
</dbReference>
<dbReference type="OrthoDB" id="86131at2157"/>
<feature type="transmembrane region" description="Helical" evidence="1">
    <location>
        <begin position="18"/>
        <end position="37"/>
    </location>
</feature>
<dbReference type="STRING" id="1033806.HTIA_0307"/>
<sequence>MSAIGSIRFSRRELFDLVAAWLILSVAFTLFLNPGVLSRWSYAPDPAAVIAAFGESLVTSLLTVGVGFMLHELAHKVVAIRFGQVAAFQADYGMLFLALVSAMAGFLFAAPGAVVHRGRLTPKESGLIALAGPMTNLALVLVFAPVALLAGPDIASIASFGVTINLLLAGFNMIPYGPLDGRTVLRWSRGVYLAVAVPSIVLAIAGLFGPGL</sequence>
<evidence type="ECO:0000313" key="3">
    <source>
        <dbReference type="EMBL" id="ERJ05656.1"/>
    </source>
</evidence>
<evidence type="ECO:0000313" key="4">
    <source>
        <dbReference type="Proteomes" id="UP000003861"/>
    </source>
</evidence>
<keyword evidence="1" id="KW-0812">Transmembrane</keyword>
<feature type="transmembrane region" description="Helical" evidence="1">
    <location>
        <begin position="49"/>
        <end position="70"/>
    </location>
</feature>
<protein>
    <submittedName>
        <fullName evidence="3">Peptidase M50 protein</fullName>
    </submittedName>
    <submittedName>
        <fullName evidence="2">Uncharacterized Zn-dependent protease MJ0611 (Peptidase M50 family)</fullName>
    </submittedName>
</protein>
<dbReference type="KEGG" id="hti:HTIA_0307"/>
<dbReference type="RefSeq" id="WP_008524619.1">
    <property type="nucleotide sequence ID" value="NC_021921.1"/>
</dbReference>
<dbReference type="PATRIC" id="fig|1033806.12.peg.305"/>
<proteinExistence type="predicted"/>
<feature type="transmembrane region" description="Helical" evidence="1">
    <location>
        <begin position="127"/>
        <end position="148"/>
    </location>
</feature>
<dbReference type="EMBL" id="HF571520">
    <property type="protein sequence ID" value="CCQ32457.1"/>
    <property type="molecule type" value="Genomic_DNA"/>
</dbReference>
<reference evidence="3 4" key="1">
    <citation type="journal article" date="2011" name="J. Bacteriol.">
        <title>Genome sequence of Halorhabdus tiamatea, the first archaeon isolated from a deep-sea anoxic brine lake.</title>
        <authorList>
            <person name="Antunes A."/>
            <person name="Alam I."/>
            <person name="Bajic V.B."/>
            <person name="Stingl U."/>
        </authorList>
    </citation>
    <scope>NUCLEOTIDE SEQUENCE [LARGE SCALE GENOMIC DNA]</scope>
    <source>
        <strain evidence="3 4">SARL4B</strain>
    </source>
</reference>
<dbReference type="InterPro" id="IPR052348">
    <property type="entry name" value="Metallopeptidase_M50B"/>
</dbReference>
<keyword evidence="5" id="KW-1185">Reference proteome</keyword>
<reference evidence="3 4" key="2">
    <citation type="journal article" date="2013" name="PLoS ONE">
        <title>INDIGO - INtegrated Data Warehouse of MIcrobial GenOmes with Examples from the Red Sea Extremophiles.</title>
        <authorList>
            <person name="Alam I."/>
            <person name="Antunes A."/>
            <person name="Kamau A.A."/>
            <person name="Ba Alawi W."/>
            <person name="Kalkatawi M."/>
            <person name="Stingl U."/>
            <person name="Bajic V.B."/>
        </authorList>
    </citation>
    <scope>NUCLEOTIDE SEQUENCE [LARGE SCALE GENOMIC DNA]</scope>
    <source>
        <strain evidence="3 4">SARL4B</strain>
    </source>
</reference>
<evidence type="ECO:0000256" key="1">
    <source>
        <dbReference type="SAM" id="Phobius"/>
    </source>
</evidence>
<feature type="transmembrane region" description="Helical" evidence="1">
    <location>
        <begin position="154"/>
        <end position="179"/>
    </location>
</feature>
<dbReference type="Proteomes" id="UP000015381">
    <property type="component" value="Chromosome I"/>
</dbReference>
<dbReference type="HOGENOM" id="CLU_099718_0_0_2"/>
<keyword evidence="1" id="KW-1133">Transmembrane helix</keyword>
<dbReference type="GO" id="GO:0008233">
    <property type="term" value="F:peptidase activity"/>
    <property type="evidence" value="ECO:0007669"/>
    <property type="project" value="UniProtKB-KW"/>
</dbReference>
<keyword evidence="2" id="KW-0378">Hydrolase</keyword>
<keyword evidence="1" id="KW-0472">Membrane</keyword>
<organism evidence="3 4">
    <name type="scientific">Halorhabdus tiamatea SARL4B</name>
    <dbReference type="NCBI Taxonomy" id="1033806"/>
    <lineage>
        <taxon>Archaea</taxon>
        <taxon>Methanobacteriati</taxon>
        <taxon>Methanobacteriota</taxon>
        <taxon>Stenosarchaea group</taxon>
        <taxon>Halobacteria</taxon>
        <taxon>Halobacteriales</taxon>
        <taxon>Haloarculaceae</taxon>
        <taxon>Halorhabdus</taxon>
    </lineage>
</organism>